<feature type="region of interest" description="Disordered" evidence="2">
    <location>
        <begin position="436"/>
        <end position="455"/>
    </location>
</feature>
<feature type="region of interest" description="Disordered" evidence="2">
    <location>
        <begin position="158"/>
        <end position="254"/>
    </location>
</feature>
<feature type="region of interest" description="Disordered" evidence="2">
    <location>
        <begin position="364"/>
        <end position="426"/>
    </location>
</feature>
<feature type="compositionally biased region" description="Low complexity" evidence="2">
    <location>
        <begin position="787"/>
        <end position="800"/>
    </location>
</feature>
<gene>
    <name evidence="3" type="ORF">HII31_00002</name>
</gene>
<feature type="coiled-coil region" evidence="1">
    <location>
        <begin position="87"/>
        <end position="121"/>
    </location>
</feature>
<proteinExistence type="predicted"/>
<accession>A0A8H6RWR0</accession>
<dbReference type="EMBL" id="JABCIY010000001">
    <property type="protein sequence ID" value="KAF7198263.1"/>
    <property type="molecule type" value="Genomic_DNA"/>
</dbReference>
<feature type="compositionally biased region" description="Polar residues" evidence="2">
    <location>
        <begin position="801"/>
        <end position="811"/>
    </location>
</feature>
<evidence type="ECO:0000256" key="1">
    <source>
        <dbReference type="SAM" id="Coils"/>
    </source>
</evidence>
<evidence type="ECO:0000256" key="2">
    <source>
        <dbReference type="SAM" id="MobiDB-lite"/>
    </source>
</evidence>
<dbReference type="AlphaFoldDB" id="A0A8H6RWR0"/>
<dbReference type="OrthoDB" id="3648495at2759"/>
<feature type="compositionally biased region" description="Polar residues" evidence="2">
    <location>
        <begin position="187"/>
        <end position="204"/>
    </location>
</feature>
<evidence type="ECO:0000313" key="3">
    <source>
        <dbReference type="EMBL" id="KAF7198263.1"/>
    </source>
</evidence>
<feature type="compositionally biased region" description="Low complexity" evidence="2">
    <location>
        <begin position="533"/>
        <end position="546"/>
    </location>
</feature>
<comment type="caution">
    <text evidence="3">The sequence shown here is derived from an EMBL/GenBank/DDBJ whole genome shotgun (WGS) entry which is preliminary data.</text>
</comment>
<feature type="coiled-coil region" evidence="1">
    <location>
        <begin position="9"/>
        <end position="57"/>
    </location>
</feature>
<organism evidence="3 4">
    <name type="scientific">Pseudocercospora fuligena</name>
    <dbReference type="NCBI Taxonomy" id="685502"/>
    <lineage>
        <taxon>Eukaryota</taxon>
        <taxon>Fungi</taxon>
        <taxon>Dikarya</taxon>
        <taxon>Ascomycota</taxon>
        <taxon>Pezizomycotina</taxon>
        <taxon>Dothideomycetes</taxon>
        <taxon>Dothideomycetidae</taxon>
        <taxon>Mycosphaerellales</taxon>
        <taxon>Mycosphaerellaceae</taxon>
        <taxon>Pseudocercospora</taxon>
    </lineage>
</organism>
<feature type="compositionally biased region" description="Basic and acidic residues" evidence="2">
    <location>
        <begin position="737"/>
        <end position="747"/>
    </location>
</feature>
<feature type="region of interest" description="Disordered" evidence="2">
    <location>
        <begin position="584"/>
        <end position="604"/>
    </location>
</feature>
<reference evidence="3" key="1">
    <citation type="submission" date="2020-04" db="EMBL/GenBank/DDBJ databases">
        <title>Draft genome resource of the tomato pathogen Pseudocercospora fuligena.</title>
        <authorList>
            <person name="Zaccaron A."/>
        </authorList>
    </citation>
    <scope>NUCLEOTIDE SEQUENCE</scope>
    <source>
        <strain evidence="3">PF001</strain>
    </source>
</reference>
<keyword evidence="1" id="KW-0175">Coiled coil</keyword>
<feature type="compositionally biased region" description="Polar residues" evidence="2">
    <location>
        <begin position="823"/>
        <end position="837"/>
    </location>
</feature>
<feature type="compositionally biased region" description="Polar residues" evidence="2">
    <location>
        <begin position="213"/>
        <end position="222"/>
    </location>
</feature>
<feature type="non-terminal residue" evidence="3">
    <location>
        <position position="1"/>
    </location>
</feature>
<name>A0A8H6RWR0_9PEZI</name>
<feature type="compositionally biased region" description="Low complexity" evidence="2">
    <location>
        <begin position="498"/>
        <end position="512"/>
    </location>
</feature>
<keyword evidence="4" id="KW-1185">Reference proteome</keyword>
<feature type="compositionally biased region" description="Basic and acidic residues" evidence="2">
    <location>
        <begin position="239"/>
        <end position="251"/>
    </location>
</feature>
<feature type="region of interest" description="Disordered" evidence="2">
    <location>
        <begin position="466"/>
        <end position="552"/>
    </location>
</feature>
<dbReference type="Proteomes" id="UP000660729">
    <property type="component" value="Unassembled WGS sequence"/>
</dbReference>
<feature type="region of interest" description="Disordered" evidence="2">
    <location>
        <begin position="713"/>
        <end position="879"/>
    </location>
</feature>
<evidence type="ECO:0000313" key="4">
    <source>
        <dbReference type="Proteomes" id="UP000660729"/>
    </source>
</evidence>
<sequence length="879" mass="96104">MVLSRRQSYKDLMAQANEAEATEKAAAENKRWFLQAAQEAKAQEEEDERLCAELRGRIADLRKAKEAKEVSIADSLATCSNAIELHNVEAQAETEALQARIRELQKECTIIEANRRSKVEEAQSICDADIKKYRGDISSLDTDITKAHGELQEYETLQVESADEGPAHGHPHTHGSGAANDAPPKTSAHQVSQNDTPKEATSTELPEELSEHYVQQQPSTAESVRRDNIDGNSTQTAVTEKRRASTDHEQSAHQNWLASAKDRAVEATPTMLQGEEIEEHSFSDDLPMVVFLHDRWHEMKCNVCFSNRTVDDSGKFFSGLRGLIGHVTQCHGLTNRADVISKCIVRTFTAGEIRALRSGIQPHPPIELSFGDTARRNERVTPKCTPSKNSDEEYPDAGYNASNGGAELHHADASTGPRESCHQTVESPEIVPDLAGAQSSDKTLPDVNVSGEPASNLRLRIEGESASMTHNSSKHKHDDPQVESQSVSISEMPRANCSSNSSPSISSPVVPSQDLVSPAESPRTAKPDGVAPGAFSGSGEESAAASKPRETQLYSRENIGQSASGGSAQALSVVPNAYPEATRSLSCSRSAGPENGETISIDDHGHFRAPSTMLSNPNLNVLHSLHPNTVHLYGSWCLIRCKSCHANAPWTSEGRRIFFRGIAGLQKHVREAHNLDAEYRDMEEWCEFSKISNSSVHRLCVEQKGLDIVNEPFAGRHMNAPPSNTSRATALRVPEGTVRDPRLRGREATIGPRLGNKVPAVPSTRSVSPRVDHSPFATPTDGNVALRGPSRPTSRPPRGTFQTPVGTQRHSTPFVPRERARSSPPQAERSNALSNARDTSRSPPYKKQKQREKDDEVGSFFKRFCSPAEGNSEKRDSPR</sequence>
<protein>
    <submittedName>
        <fullName evidence="3">Uncharacterized protein</fullName>
    </submittedName>
</protein>